<reference evidence="1" key="1">
    <citation type="submission" date="2020-04" db="EMBL/GenBank/DDBJ databases">
        <authorList>
            <person name="Chiriac C."/>
            <person name="Salcher M."/>
            <person name="Ghai R."/>
            <person name="Kavagutti S V."/>
        </authorList>
    </citation>
    <scope>NUCLEOTIDE SEQUENCE</scope>
</reference>
<organism evidence="1">
    <name type="scientific">uncultured Caudovirales phage</name>
    <dbReference type="NCBI Taxonomy" id="2100421"/>
    <lineage>
        <taxon>Viruses</taxon>
        <taxon>Duplodnaviria</taxon>
        <taxon>Heunggongvirae</taxon>
        <taxon>Uroviricota</taxon>
        <taxon>Caudoviricetes</taxon>
        <taxon>Peduoviridae</taxon>
        <taxon>Maltschvirus</taxon>
        <taxon>Maltschvirus maltsch</taxon>
    </lineage>
</organism>
<gene>
    <name evidence="1" type="ORF">UFOVP658_68</name>
</gene>
<name>A0A6J5N9X6_9CAUD</name>
<protein>
    <submittedName>
        <fullName evidence="1">Uncharacterized protein</fullName>
    </submittedName>
</protein>
<dbReference type="EMBL" id="LR796639">
    <property type="protein sequence ID" value="CAB4156480.1"/>
    <property type="molecule type" value="Genomic_DNA"/>
</dbReference>
<accession>A0A6J5N9X6</accession>
<evidence type="ECO:0000313" key="1">
    <source>
        <dbReference type="EMBL" id="CAB4156480.1"/>
    </source>
</evidence>
<sequence>MPDMLEIIKEWHADAIKSSPEEADFIKKIIDEISSLRYQTQNPGLNITVGDWAKVDKIVSYATHKKSCAHSYGRCTCGFSEHAREYDMVRNPKNYPASE</sequence>
<proteinExistence type="predicted"/>